<dbReference type="Pfam" id="PF02653">
    <property type="entry name" value="BPD_transp_2"/>
    <property type="match status" value="1"/>
</dbReference>
<evidence type="ECO:0000256" key="2">
    <source>
        <dbReference type="ARBA" id="ARBA00022475"/>
    </source>
</evidence>
<feature type="transmembrane region" description="Helical" evidence="6">
    <location>
        <begin position="107"/>
        <end position="132"/>
    </location>
</feature>
<feature type="transmembrane region" description="Helical" evidence="6">
    <location>
        <begin position="203"/>
        <end position="221"/>
    </location>
</feature>
<sequence length="327" mass="33755">MSRAVSAAVPVVVVALLVALPFAANNYILFIANLILVYAVAALGFDILVGWSGQIGLAHAALFGVGAYGSAILTGAGVPFLVTIPLVGVAAGVVALLIGFPAIRLSGFFLAIATLAFGLVIVEAFIAGGPVTGGGAGLAVPAWQLPPLTTPASLYFLTVLVVVVVYGCAWRALRGRFGRTLQAVRDLGPVVGSLGIPAVRYRLTAFVVSGFVAAVAGALYGQLQTFVFPTMFDMNLLVPMLVMVFLGGAGTMWGPCVGAVVTVLLVELFQDFGALQSLAYGVALMVAIGFLRGGLVSLVAEVRRARWTGRLLGRRPAPGREITERSA</sequence>
<dbReference type="PANTHER" id="PTHR30482:SF10">
    <property type="entry name" value="HIGH-AFFINITY BRANCHED-CHAIN AMINO ACID TRANSPORT PROTEIN BRAE"/>
    <property type="match status" value="1"/>
</dbReference>
<accession>A0ABS4W0C3</accession>
<feature type="transmembrane region" description="Helical" evidence="6">
    <location>
        <begin position="29"/>
        <end position="49"/>
    </location>
</feature>
<feature type="transmembrane region" description="Helical" evidence="6">
    <location>
        <begin position="241"/>
        <end position="266"/>
    </location>
</feature>
<dbReference type="CDD" id="cd06581">
    <property type="entry name" value="TM_PBP1_LivM_like"/>
    <property type="match status" value="1"/>
</dbReference>
<dbReference type="InterPro" id="IPR043428">
    <property type="entry name" value="LivM-like"/>
</dbReference>
<dbReference type="RefSeq" id="WP_210031406.1">
    <property type="nucleotide sequence ID" value="NZ_JAGINU010000001.1"/>
</dbReference>
<dbReference type="EMBL" id="JAGINU010000001">
    <property type="protein sequence ID" value="MBP2369398.1"/>
    <property type="molecule type" value="Genomic_DNA"/>
</dbReference>
<evidence type="ECO:0000256" key="6">
    <source>
        <dbReference type="SAM" id="Phobius"/>
    </source>
</evidence>
<keyword evidence="3 6" id="KW-0812">Transmembrane</keyword>
<evidence type="ECO:0000313" key="8">
    <source>
        <dbReference type="Proteomes" id="UP001519295"/>
    </source>
</evidence>
<evidence type="ECO:0000256" key="1">
    <source>
        <dbReference type="ARBA" id="ARBA00004651"/>
    </source>
</evidence>
<keyword evidence="8" id="KW-1185">Reference proteome</keyword>
<keyword evidence="4 6" id="KW-1133">Transmembrane helix</keyword>
<feature type="transmembrane region" description="Helical" evidence="6">
    <location>
        <begin position="152"/>
        <end position="173"/>
    </location>
</feature>
<feature type="transmembrane region" description="Helical" evidence="6">
    <location>
        <begin position="56"/>
        <end position="74"/>
    </location>
</feature>
<protein>
    <submittedName>
        <fullName evidence="7">Branched-chain amino acid transport system permease protein</fullName>
    </submittedName>
</protein>
<comment type="caution">
    <text evidence="7">The sequence shown here is derived from an EMBL/GenBank/DDBJ whole genome shotgun (WGS) entry which is preliminary data.</text>
</comment>
<keyword evidence="2" id="KW-1003">Cell membrane</keyword>
<dbReference type="Proteomes" id="UP001519295">
    <property type="component" value="Unassembled WGS sequence"/>
</dbReference>
<evidence type="ECO:0000313" key="7">
    <source>
        <dbReference type="EMBL" id="MBP2369398.1"/>
    </source>
</evidence>
<organism evidence="7 8">
    <name type="scientific">Pseudonocardia parietis</name>
    <dbReference type="NCBI Taxonomy" id="570936"/>
    <lineage>
        <taxon>Bacteria</taxon>
        <taxon>Bacillati</taxon>
        <taxon>Actinomycetota</taxon>
        <taxon>Actinomycetes</taxon>
        <taxon>Pseudonocardiales</taxon>
        <taxon>Pseudonocardiaceae</taxon>
        <taxon>Pseudonocardia</taxon>
    </lineage>
</organism>
<feature type="transmembrane region" description="Helical" evidence="6">
    <location>
        <begin position="278"/>
        <end position="300"/>
    </location>
</feature>
<name>A0ABS4W0C3_9PSEU</name>
<evidence type="ECO:0000256" key="5">
    <source>
        <dbReference type="ARBA" id="ARBA00023136"/>
    </source>
</evidence>
<gene>
    <name evidence="7" type="ORF">JOF36_005094</name>
</gene>
<feature type="transmembrane region" description="Helical" evidence="6">
    <location>
        <begin position="80"/>
        <end position="100"/>
    </location>
</feature>
<evidence type="ECO:0000256" key="3">
    <source>
        <dbReference type="ARBA" id="ARBA00022692"/>
    </source>
</evidence>
<evidence type="ECO:0000256" key="4">
    <source>
        <dbReference type="ARBA" id="ARBA00022989"/>
    </source>
</evidence>
<comment type="subcellular location">
    <subcellularLocation>
        <location evidence="1">Cell membrane</location>
        <topology evidence="1">Multi-pass membrane protein</topology>
    </subcellularLocation>
</comment>
<keyword evidence="5 6" id="KW-0472">Membrane</keyword>
<proteinExistence type="predicted"/>
<dbReference type="PANTHER" id="PTHR30482">
    <property type="entry name" value="HIGH-AFFINITY BRANCHED-CHAIN AMINO ACID TRANSPORT SYSTEM PERMEASE"/>
    <property type="match status" value="1"/>
</dbReference>
<dbReference type="InterPro" id="IPR001851">
    <property type="entry name" value="ABC_transp_permease"/>
</dbReference>
<reference evidence="7 8" key="1">
    <citation type="submission" date="2021-03" db="EMBL/GenBank/DDBJ databases">
        <title>Sequencing the genomes of 1000 actinobacteria strains.</title>
        <authorList>
            <person name="Klenk H.-P."/>
        </authorList>
    </citation>
    <scope>NUCLEOTIDE SEQUENCE [LARGE SCALE GENOMIC DNA]</scope>
    <source>
        <strain evidence="7 8">DSM 45256</strain>
    </source>
</reference>